<dbReference type="Proteomes" id="UP000716446">
    <property type="component" value="Unassembled WGS sequence"/>
</dbReference>
<dbReference type="AlphaFoldDB" id="A0A9N8JFW8"/>
<feature type="compositionally biased region" description="Basic and acidic residues" evidence="1">
    <location>
        <begin position="64"/>
        <end position="75"/>
    </location>
</feature>
<feature type="non-terminal residue" evidence="2">
    <location>
        <position position="1"/>
    </location>
</feature>
<protein>
    <submittedName>
        <fullName evidence="2">Uncharacterized protein</fullName>
    </submittedName>
</protein>
<proteinExistence type="predicted"/>
<name>A0A9N8JFW8_9PEZI</name>
<organism evidence="2 3">
    <name type="scientific">Aureobasidium vineae</name>
    <dbReference type="NCBI Taxonomy" id="2773715"/>
    <lineage>
        <taxon>Eukaryota</taxon>
        <taxon>Fungi</taxon>
        <taxon>Dikarya</taxon>
        <taxon>Ascomycota</taxon>
        <taxon>Pezizomycotina</taxon>
        <taxon>Dothideomycetes</taxon>
        <taxon>Dothideomycetidae</taxon>
        <taxon>Dothideales</taxon>
        <taxon>Saccotheciaceae</taxon>
        <taxon>Aureobasidium</taxon>
    </lineage>
</organism>
<evidence type="ECO:0000256" key="1">
    <source>
        <dbReference type="SAM" id="MobiDB-lite"/>
    </source>
</evidence>
<sequence>MVAPALATVCGIATGTYSLNACRPKSGHILLTPLTAVAAFQPELQKQAAEREGKNVEESQQQHNAHDREIPDINNDKSIGAEVKQHLQEAKQEAVQTIQHAQQTAKTEVAPKKAWWGLGIFGASQGGEESPRENK</sequence>
<accession>A0A9N8JFW8</accession>
<keyword evidence="3" id="KW-1185">Reference proteome</keyword>
<evidence type="ECO:0000313" key="3">
    <source>
        <dbReference type="Proteomes" id="UP000716446"/>
    </source>
</evidence>
<reference evidence="2" key="1">
    <citation type="submission" date="2020-06" db="EMBL/GenBank/DDBJ databases">
        <authorList>
            <person name="Onetto C."/>
        </authorList>
    </citation>
    <scope>NUCLEOTIDE SEQUENCE</scope>
</reference>
<dbReference type="EMBL" id="CAIJEN010000004">
    <property type="protein sequence ID" value="CAD0084988.1"/>
    <property type="molecule type" value="Genomic_DNA"/>
</dbReference>
<feature type="region of interest" description="Disordered" evidence="1">
    <location>
        <begin position="45"/>
        <end position="77"/>
    </location>
</feature>
<evidence type="ECO:0000313" key="2">
    <source>
        <dbReference type="EMBL" id="CAD0084988.1"/>
    </source>
</evidence>
<gene>
    <name evidence="2" type="ORF">AWRI4619_LOCUS3555</name>
</gene>
<comment type="caution">
    <text evidence="2">The sequence shown here is derived from an EMBL/GenBank/DDBJ whole genome shotgun (WGS) entry which is preliminary data.</text>
</comment>
<feature type="compositionally biased region" description="Basic and acidic residues" evidence="1">
    <location>
        <begin position="48"/>
        <end position="57"/>
    </location>
</feature>